<gene>
    <name evidence="2" type="ORF">GCM10010185_65040</name>
</gene>
<dbReference type="InterPro" id="IPR052897">
    <property type="entry name" value="Sec-Metab_Biosynth_Hydrolase"/>
</dbReference>
<dbReference type="PANTHER" id="PTHR37017">
    <property type="entry name" value="AB HYDROLASE-1 DOMAIN-CONTAINING PROTEIN-RELATED"/>
    <property type="match status" value="1"/>
</dbReference>
<dbReference type="InterPro" id="IPR029058">
    <property type="entry name" value="AB_hydrolase_fold"/>
</dbReference>
<proteinExistence type="predicted"/>
<name>A0A918EHI7_9PSEU</name>
<dbReference type="PANTHER" id="PTHR37017:SF11">
    <property type="entry name" value="ESTERASE_LIPASE_THIOESTERASE DOMAIN-CONTAINING PROTEIN"/>
    <property type="match status" value="1"/>
</dbReference>
<dbReference type="InterPro" id="IPR000073">
    <property type="entry name" value="AB_hydrolase_1"/>
</dbReference>
<reference evidence="2" key="1">
    <citation type="journal article" date="2014" name="Int. J. Syst. Evol. Microbiol.">
        <title>Complete genome sequence of Corynebacterium casei LMG S-19264T (=DSM 44701T), isolated from a smear-ripened cheese.</title>
        <authorList>
            <consortium name="US DOE Joint Genome Institute (JGI-PGF)"/>
            <person name="Walter F."/>
            <person name="Albersmeier A."/>
            <person name="Kalinowski J."/>
            <person name="Ruckert C."/>
        </authorList>
    </citation>
    <scope>NUCLEOTIDE SEQUENCE</scope>
    <source>
        <strain evidence="2">JCM 3313</strain>
    </source>
</reference>
<dbReference type="Proteomes" id="UP000639606">
    <property type="component" value="Unassembled WGS sequence"/>
</dbReference>
<keyword evidence="3" id="KW-1185">Reference proteome</keyword>
<organism evidence="2 3">
    <name type="scientific">Saccharothrix coeruleofusca</name>
    <dbReference type="NCBI Taxonomy" id="33919"/>
    <lineage>
        <taxon>Bacteria</taxon>
        <taxon>Bacillati</taxon>
        <taxon>Actinomycetota</taxon>
        <taxon>Actinomycetes</taxon>
        <taxon>Pseudonocardiales</taxon>
        <taxon>Pseudonocardiaceae</taxon>
        <taxon>Saccharothrix</taxon>
    </lineage>
</organism>
<sequence>MMCAVNPIFVLVHGSNGNSFSWAPLQRELTLLGHRALAVDLPGHGFEADFPAAYQAPQDPAALATAPSALAGVRLADAVEHVIGVVRRAAEHGPVILVGHSRGGLALTGVGNAVPDLLHRLVYISAWCCVDLTPGEYMAEPEYASSALAATAGVLVGDPAELGALRMNWRTADPELLAALKTAMLADGTEREFLAYLNTLEPDESMDAGTAHDRARADTWGRVPRTYVRLTGDTSMPLALQDRFIAEADALTPDNPFDVRSLDSSHVGFLVRPAEAAGLLADLAR</sequence>
<dbReference type="Gene3D" id="3.40.50.1820">
    <property type="entry name" value="alpha/beta hydrolase"/>
    <property type="match status" value="1"/>
</dbReference>
<comment type="caution">
    <text evidence="2">The sequence shown here is derived from an EMBL/GenBank/DDBJ whole genome shotgun (WGS) entry which is preliminary data.</text>
</comment>
<accession>A0A918EHI7</accession>
<protein>
    <submittedName>
        <fullName evidence="2">Esterase</fullName>
    </submittedName>
</protein>
<evidence type="ECO:0000313" key="2">
    <source>
        <dbReference type="EMBL" id="GGP81984.1"/>
    </source>
</evidence>
<dbReference type="AlphaFoldDB" id="A0A918EHI7"/>
<evidence type="ECO:0000313" key="3">
    <source>
        <dbReference type="Proteomes" id="UP000639606"/>
    </source>
</evidence>
<reference evidence="2" key="2">
    <citation type="submission" date="2020-09" db="EMBL/GenBank/DDBJ databases">
        <authorList>
            <person name="Sun Q."/>
            <person name="Ohkuma M."/>
        </authorList>
    </citation>
    <scope>NUCLEOTIDE SEQUENCE</scope>
    <source>
        <strain evidence="2">JCM 3313</strain>
    </source>
</reference>
<dbReference type="SUPFAM" id="SSF53474">
    <property type="entry name" value="alpha/beta-Hydrolases"/>
    <property type="match status" value="1"/>
</dbReference>
<dbReference type="GO" id="GO:0003824">
    <property type="term" value="F:catalytic activity"/>
    <property type="evidence" value="ECO:0007669"/>
    <property type="project" value="UniProtKB-ARBA"/>
</dbReference>
<evidence type="ECO:0000259" key="1">
    <source>
        <dbReference type="Pfam" id="PF12697"/>
    </source>
</evidence>
<dbReference type="Pfam" id="PF12697">
    <property type="entry name" value="Abhydrolase_6"/>
    <property type="match status" value="1"/>
</dbReference>
<feature type="domain" description="AB hydrolase-1" evidence="1">
    <location>
        <begin position="9"/>
        <end position="276"/>
    </location>
</feature>
<dbReference type="EMBL" id="BMRG01000022">
    <property type="protein sequence ID" value="GGP81984.1"/>
    <property type="molecule type" value="Genomic_DNA"/>
</dbReference>